<keyword evidence="1" id="KW-0175">Coiled coil</keyword>
<feature type="region of interest" description="Disordered" evidence="2">
    <location>
        <begin position="108"/>
        <end position="155"/>
    </location>
</feature>
<dbReference type="EMBL" id="JH993010">
    <property type="protein sequence ID" value="EKX43409.1"/>
    <property type="molecule type" value="Genomic_DNA"/>
</dbReference>
<dbReference type="EnsemblProtists" id="EKX43409">
    <property type="protein sequence ID" value="EKX43409"/>
    <property type="gene ID" value="GUITHDRAFT_110532"/>
</dbReference>
<evidence type="ECO:0000313" key="3">
    <source>
        <dbReference type="EMBL" id="EKX43409.1"/>
    </source>
</evidence>
<name>L1J5K9_GUITC</name>
<proteinExistence type="predicted"/>
<accession>L1J5K9</accession>
<dbReference type="AlphaFoldDB" id="L1J5K9"/>
<evidence type="ECO:0000256" key="2">
    <source>
        <dbReference type="SAM" id="MobiDB-lite"/>
    </source>
</evidence>
<evidence type="ECO:0000313" key="5">
    <source>
        <dbReference type="Proteomes" id="UP000011087"/>
    </source>
</evidence>
<sequence length="293" mass="32562">MHGDTEDKDKPPSKEEELRVDVMKMKEEADFWRQSEKVSRQCLRALLKEKLFFGVEGTDEVPAQEQENEQVKECLDLLDQNEKLSAELSAMSNEGKLLRLIAARAHRLPGRPAEERSKGAQGKEDSAAGKSPASSSLHSSTASAARGTSRRQEEVELEMWNTLKKSHDRMALLESTIESLQQRADEKNSSFSSSRALDSSQRSFYPLLFTAAPPLAEDSELATRIRRLELIVQNLEKNPQQGLVHAPAQPAGLVNGSAKGEDTGLRTLASATKNKTADLVERILRVEERLSSR</sequence>
<dbReference type="Proteomes" id="UP000011087">
    <property type="component" value="Unassembled WGS sequence"/>
</dbReference>
<feature type="compositionally biased region" description="Basic and acidic residues" evidence="2">
    <location>
        <begin position="112"/>
        <end position="127"/>
    </location>
</feature>
<organism evidence="3">
    <name type="scientific">Guillardia theta (strain CCMP2712)</name>
    <name type="common">Cryptophyte</name>
    <dbReference type="NCBI Taxonomy" id="905079"/>
    <lineage>
        <taxon>Eukaryota</taxon>
        <taxon>Cryptophyceae</taxon>
        <taxon>Pyrenomonadales</taxon>
        <taxon>Geminigeraceae</taxon>
        <taxon>Guillardia</taxon>
    </lineage>
</organism>
<feature type="compositionally biased region" description="Low complexity" evidence="2">
    <location>
        <begin position="128"/>
        <end position="147"/>
    </location>
</feature>
<dbReference type="PaxDb" id="55529-EKX43409"/>
<reference evidence="5" key="2">
    <citation type="submission" date="2012-11" db="EMBL/GenBank/DDBJ databases">
        <authorList>
            <person name="Kuo A."/>
            <person name="Curtis B.A."/>
            <person name="Tanifuji G."/>
            <person name="Burki F."/>
            <person name="Gruber A."/>
            <person name="Irimia M."/>
            <person name="Maruyama S."/>
            <person name="Arias M.C."/>
            <person name="Ball S.G."/>
            <person name="Gile G.H."/>
            <person name="Hirakawa Y."/>
            <person name="Hopkins J.F."/>
            <person name="Rensing S.A."/>
            <person name="Schmutz J."/>
            <person name="Symeonidi A."/>
            <person name="Elias M."/>
            <person name="Eveleigh R.J."/>
            <person name="Herman E.K."/>
            <person name="Klute M.J."/>
            <person name="Nakayama T."/>
            <person name="Obornik M."/>
            <person name="Reyes-Prieto A."/>
            <person name="Armbrust E.V."/>
            <person name="Aves S.J."/>
            <person name="Beiko R.G."/>
            <person name="Coutinho P."/>
            <person name="Dacks J.B."/>
            <person name="Durnford D.G."/>
            <person name="Fast N.M."/>
            <person name="Green B.R."/>
            <person name="Grisdale C."/>
            <person name="Hempe F."/>
            <person name="Henrissat B."/>
            <person name="Hoppner M.P."/>
            <person name="Ishida K.-I."/>
            <person name="Kim E."/>
            <person name="Koreny L."/>
            <person name="Kroth P.G."/>
            <person name="Liu Y."/>
            <person name="Malik S.-B."/>
            <person name="Maier U.G."/>
            <person name="McRose D."/>
            <person name="Mock T."/>
            <person name="Neilson J.A."/>
            <person name="Onodera N.T."/>
            <person name="Poole A.M."/>
            <person name="Pritham E.J."/>
            <person name="Richards T.A."/>
            <person name="Rocap G."/>
            <person name="Roy S.W."/>
            <person name="Sarai C."/>
            <person name="Schaack S."/>
            <person name="Shirato S."/>
            <person name="Slamovits C.H."/>
            <person name="Spencer D.F."/>
            <person name="Suzuki S."/>
            <person name="Worden A.Z."/>
            <person name="Zauner S."/>
            <person name="Barry K."/>
            <person name="Bell C."/>
            <person name="Bharti A.K."/>
            <person name="Crow J.A."/>
            <person name="Grimwood J."/>
            <person name="Kramer R."/>
            <person name="Lindquist E."/>
            <person name="Lucas S."/>
            <person name="Salamov A."/>
            <person name="McFadden G.I."/>
            <person name="Lane C.E."/>
            <person name="Keeling P.J."/>
            <person name="Gray M.W."/>
            <person name="Grigoriev I.V."/>
            <person name="Archibald J.M."/>
        </authorList>
    </citation>
    <scope>NUCLEOTIDE SEQUENCE</scope>
    <source>
        <strain evidence="5">CCMP2712</strain>
    </source>
</reference>
<dbReference type="KEGG" id="gtt:GUITHDRAFT_110532"/>
<evidence type="ECO:0000313" key="4">
    <source>
        <dbReference type="EnsemblProtists" id="EKX43409"/>
    </source>
</evidence>
<feature type="coiled-coil region" evidence="1">
    <location>
        <begin position="163"/>
        <end position="190"/>
    </location>
</feature>
<dbReference type="GeneID" id="17300073"/>
<gene>
    <name evidence="3" type="ORF">GUITHDRAFT_110532</name>
</gene>
<protein>
    <submittedName>
        <fullName evidence="3 4">Uncharacterized protein</fullName>
    </submittedName>
</protein>
<dbReference type="RefSeq" id="XP_005830389.1">
    <property type="nucleotide sequence ID" value="XM_005830332.1"/>
</dbReference>
<reference evidence="3 5" key="1">
    <citation type="journal article" date="2012" name="Nature">
        <title>Algal genomes reveal evolutionary mosaicism and the fate of nucleomorphs.</title>
        <authorList>
            <consortium name="DOE Joint Genome Institute"/>
            <person name="Curtis B.A."/>
            <person name="Tanifuji G."/>
            <person name="Burki F."/>
            <person name="Gruber A."/>
            <person name="Irimia M."/>
            <person name="Maruyama S."/>
            <person name="Arias M.C."/>
            <person name="Ball S.G."/>
            <person name="Gile G.H."/>
            <person name="Hirakawa Y."/>
            <person name="Hopkins J.F."/>
            <person name="Kuo A."/>
            <person name="Rensing S.A."/>
            <person name="Schmutz J."/>
            <person name="Symeonidi A."/>
            <person name="Elias M."/>
            <person name="Eveleigh R.J."/>
            <person name="Herman E.K."/>
            <person name="Klute M.J."/>
            <person name="Nakayama T."/>
            <person name="Obornik M."/>
            <person name="Reyes-Prieto A."/>
            <person name="Armbrust E.V."/>
            <person name="Aves S.J."/>
            <person name="Beiko R.G."/>
            <person name="Coutinho P."/>
            <person name="Dacks J.B."/>
            <person name="Durnford D.G."/>
            <person name="Fast N.M."/>
            <person name="Green B.R."/>
            <person name="Grisdale C.J."/>
            <person name="Hempel F."/>
            <person name="Henrissat B."/>
            <person name="Hoppner M.P."/>
            <person name="Ishida K."/>
            <person name="Kim E."/>
            <person name="Koreny L."/>
            <person name="Kroth P.G."/>
            <person name="Liu Y."/>
            <person name="Malik S.B."/>
            <person name="Maier U.G."/>
            <person name="McRose D."/>
            <person name="Mock T."/>
            <person name="Neilson J.A."/>
            <person name="Onodera N.T."/>
            <person name="Poole A.M."/>
            <person name="Pritham E.J."/>
            <person name="Richards T.A."/>
            <person name="Rocap G."/>
            <person name="Roy S.W."/>
            <person name="Sarai C."/>
            <person name="Schaack S."/>
            <person name="Shirato S."/>
            <person name="Slamovits C.H."/>
            <person name="Spencer D.F."/>
            <person name="Suzuki S."/>
            <person name="Worden A.Z."/>
            <person name="Zauner S."/>
            <person name="Barry K."/>
            <person name="Bell C."/>
            <person name="Bharti A.K."/>
            <person name="Crow J.A."/>
            <person name="Grimwood J."/>
            <person name="Kramer R."/>
            <person name="Lindquist E."/>
            <person name="Lucas S."/>
            <person name="Salamov A."/>
            <person name="McFadden G.I."/>
            <person name="Lane C.E."/>
            <person name="Keeling P.J."/>
            <person name="Gray M.W."/>
            <person name="Grigoriev I.V."/>
            <person name="Archibald J.M."/>
        </authorList>
    </citation>
    <scope>NUCLEOTIDE SEQUENCE</scope>
    <source>
        <strain evidence="3 5">CCMP2712</strain>
    </source>
</reference>
<reference evidence="4" key="3">
    <citation type="submission" date="2016-03" db="UniProtKB">
        <authorList>
            <consortium name="EnsemblProtists"/>
        </authorList>
    </citation>
    <scope>IDENTIFICATION</scope>
</reference>
<evidence type="ECO:0000256" key="1">
    <source>
        <dbReference type="SAM" id="Coils"/>
    </source>
</evidence>
<dbReference type="HOGENOM" id="CLU_951398_0_0_1"/>
<keyword evidence="5" id="KW-1185">Reference proteome</keyword>